<evidence type="ECO:0000313" key="10">
    <source>
        <dbReference type="Proteomes" id="UP000683925"/>
    </source>
</evidence>
<name>A0A8S1YPW4_PAROT</name>
<dbReference type="PANTHER" id="PTHR24351">
    <property type="entry name" value="RIBOSOMAL PROTEIN S6 KINASE"/>
    <property type="match status" value="1"/>
</dbReference>
<dbReference type="OrthoDB" id="289272at2759"/>
<keyword evidence="1" id="KW-0723">Serine/threonine-protein kinase</keyword>
<gene>
    <name evidence="9" type="ORF">POCTA_138.1.T1970015</name>
</gene>
<dbReference type="OMA" id="YMVREIH"/>
<keyword evidence="2" id="KW-0597">Phosphoprotein</keyword>
<accession>A0A8S1YPW4</accession>
<dbReference type="AlphaFoldDB" id="A0A8S1YPW4"/>
<dbReference type="FunFam" id="3.30.200.20:FF:000042">
    <property type="entry name" value="Aurora kinase A"/>
    <property type="match status" value="2"/>
</dbReference>
<evidence type="ECO:0000256" key="5">
    <source>
        <dbReference type="ARBA" id="ARBA00022777"/>
    </source>
</evidence>
<dbReference type="GO" id="GO:0005524">
    <property type="term" value="F:ATP binding"/>
    <property type="evidence" value="ECO:0007669"/>
    <property type="project" value="UniProtKB-UniRule"/>
</dbReference>
<evidence type="ECO:0000313" key="9">
    <source>
        <dbReference type="EMBL" id="CAD8214977.1"/>
    </source>
</evidence>
<dbReference type="PROSITE" id="PS00107">
    <property type="entry name" value="PROTEIN_KINASE_ATP"/>
    <property type="match status" value="2"/>
</dbReference>
<evidence type="ECO:0000256" key="6">
    <source>
        <dbReference type="ARBA" id="ARBA00022840"/>
    </source>
</evidence>
<dbReference type="InterPro" id="IPR017441">
    <property type="entry name" value="Protein_kinase_ATP_BS"/>
</dbReference>
<dbReference type="PROSITE" id="PS50011">
    <property type="entry name" value="PROTEIN_KINASE_DOM"/>
    <property type="match status" value="2"/>
</dbReference>
<dbReference type="GO" id="GO:0004674">
    <property type="term" value="F:protein serine/threonine kinase activity"/>
    <property type="evidence" value="ECO:0007669"/>
    <property type="project" value="UniProtKB-KW"/>
</dbReference>
<evidence type="ECO:0000256" key="7">
    <source>
        <dbReference type="PROSITE-ProRule" id="PRU10141"/>
    </source>
</evidence>
<evidence type="ECO:0000256" key="2">
    <source>
        <dbReference type="ARBA" id="ARBA00022553"/>
    </source>
</evidence>
<feature type="domain" description="Protein kinase" evidence="8">
    <location>
        <begin position="285"/>
        <end position="538"/>
    </location>
</feature>
<evidence type="ECO:0000259" key="8">
    <source>
        <dbReference type="PROSITE" id="PS50011"/>
    </source>
</evidence>
<comment type="caution">
    <text evidence="9">The sequence shown here is derived from an EMBL/GenBank/DDBJ whole genome shotgun (WGS) entry which is preliminary data.</text>
</comment>
<sequence length="1051" mass="122079">MPPKKQHHKTQSSDISAQAIINFLSNRDSQNGRQSPTKQLDLLKMKTQTHQSPQPVKVTQQQQTLLQNMMRQSQRKLQQPETTKSRIGLMSPKVLSQIHMKTQPHSHQNSQVNLKESMQQLMSIPHSATSKVVSKEKKLIEELLAKTKNSKQQQFFPKSPSIEQKFQTHSGSQPLIFLEKFKPTTARKQEMMTIVLQYKNFRQKYAIDISMNKIQWLIDFVKQELGIPIQGIRTTGISIPVDFILSKPDKPLSLLSGFPIQPLQIEPIILNPNEPKAARVTLKDFEFIRCIGMGGFSKVYMVREIHTGQFYAMKLIEKKPILQQNKQQIIQQERDIMSNLDHPFIVGLQYAFESRKYLVFVLEYCFGGELFYLLRKVKRMNEQEAFFYFAEICLGMKNLHDNNIIYRDIKPENILIDFDGHVRIADFGLSKPGMVDQEVAYSFCGSPEYMAPEMLLKSGHTIQLDLYCLGALLYELVTGLPPFYSRNTDEIYQRILNAKLTFPQNLSASIKDLLNGLLAKNPKKRIESIDTILRHPWMIQWGDKNLYKDLLSKKIEPPFKPDCFAFNFDEEEFGKGEAEFLQYIKPLQQNVMENYPKDIILKNFYYNCMQESTGGTMQRKQEMMTIVLQYKNFRQKYAIDISMNKIQWLIDFVKQELGIPIQGIRTTGISIPVDFILSKPDKPLSLLSGFPIQPLQIEPIILNPNEPKAARVTLKDFEFIRCIGMGGFSKVYMVREIHTGQFYAMKLIEKKPILQQNKQQIIQQERDIMSNLDHPFIVGLQYAFESRKYLVFVLEYCFGGELFYLLRKVKRMNEQEAFFYFAEICLGMKNLHDNNIIYRDIKPENILIDFDGHVRIADFGLSKPGMVDQEVAYSFCGSPEYMAPEMLLKSGHTIQLDLYCLGALLYELVTGLPPFYSRNTDEIYQRILNAKLTFPQNLSASIKDLLNGLLAKNPKKRIESIDTILRHPWMIQWGDKNLYKDLLSKKIEPPFKPDCFAFNFDEEEFGKGEAEFLQYIKPLQQNVMENYPKDIILKNFYYNCMQESTGGTMQR</sequence>
<feature type="binding site" evidence="7">
    <location>
        <position position="314"/>
    </location>
    <ligand>
        <name>ATP</name>
        <dbReference type="ChEBI" id="CHEBI:30616"/>
    </ligand>
</feature>
<feature type="domain" description="Protein kinase" evidence="8">
    <location>
        <begin position="717"/>
        <end position="970"/>
    </location>
</feature>
<dbReference type="SMART" id="SM00220">
    <property type="entry name" value="S_TKc"/>
    <property type="match status" value="2"/>
</dbReference>
<reference evidence="9" key="1">
    <citation type="submission" date="2021-01" db="EMBL/GenBank/DDBJ databases">
        <authorList>
            <consortium name="Genoscope - CEA"/>
            <person name="William W."/>
        </authorList>
    </citation>
    <scope>NUCLEOTIDE SEQUENCE</scope>
</reference>
<dbReference type="FunFam" id="1.10.510.10:FF:000210">
    <property type="entry name" value="Non-specific serine/threonine protein kinase"/>
    <property type="match status" value="2"/>
</dbReference>
<protein>
    <recommendedName>
        <fullName evidence="8">Protein kinase domain-containing protein</fullName>
    </recommendedName>
</protein>
<keyword evidence="5" id="KW-0418">Kinase</keyword>
<feature type="binding site" evidence="7">
    <location>
        <position position="746"/>
    </location>
    <ligand>
        <name>ATP</name>
        <dbReference type="ChEBI" id="CHEBI:30616"/>
    </ligand>
</feature>
<keyword evidence="10" id="KW-1185">Reference proteome</keyword>
<keyword evidence="6 7" id="KW-0067">ATP-binding</keyword>
<dbReference type="InterPro" id="IPR008271">
    <property type="entry name" value="Ser/Thr_kinase_AS"/>
</dbReference>
<dbReference type="EMBL" id="CAJJDP010000201">
    <property type="protein sequence ID" value="CAD8214977.1"/>
    <property type="molecule type" value="Genomic_DNA"/>
</dbReference>
<evidence type="ECO:0000256" key="1">
    <source>
        <dbReference type="ARBA" id="ARBA00022527"/>
    </source>
</evidence>
<proteinExistence type="predicted"/>
<dbReference type="CDD" id="cd05123">
    <property type="entry name" value="STKc_AGC"/>
    <property type="match status" value="2"/>
</dbReference>
<dbReference type="Proteomes" id="UP000683925">
    <property type="component" value="Unassembled WGS sequence"/>
</dbReference>
<keyword evidence="3" id="KW-0808">Transferase</keyword>
<dbReference type="Pfam" id="PF00069">
    <property type="entry name" value="Pkinase"/>
    <property type="match status" value="2"/>
</dbReference>
<dbReference type="InterPro" id="IPR000719">
    <property type="entry name" value="Prot_kinase_dom"/>
</dbReference>
<evidence type="ECO:0000256" key="3">
    <source>
        <dbReference type="ARBA" id="ARBA00022679"/>
    </source>
</evidence>
<dbReference type="PROSITE" id="PS00108">
    <property type="entry name" value="PROTEIN_KINASE_ST"/>
    <property type="match status" value="2"/>
</dbReference>
<dbReference type="InterPro" id="IPR045270">
    <property type="entry name" value="STKc_AGC"/>
</dbReference>
<keyword evidence="4 7" id="KW-0547">Nucleotide-binding</keyword>
<evidence type="ECO:0000256" key="4">
    <source>
        <dbReference type="ARBA" id="ARBA00022741"/>
    </source>
</evidence>
<organism evidence="9 10">
    <name type="scientific">Paramecium octaurelia</name>
    <dbReference type="NCBI Taxonomy" id="43137"/>
    <lineage>
        <taxon>Eukaryota</taxon>
        <taxon>Sar</taxon>
        <taxon>Alveolata</taxon>
        <taxon>Ciliophora</taxon>
        <taxon>Intramacronucleata</taxon>
        <taxon>Oligohymenophorea</taxon>
        <taxon>Peniculida</taxon>
        <taxon>Parameciidae</taxon>
        <taxon>Paramecium</taxon>
    </lineage>
</organism>